<dbReference type="AlphaFoldDB" id="A0A507BYY4"/>
<evidence type="ECO:0000313" key="5">
    <source>
        <dbReference type="Proteomes" id="UP000319731"/>
    </source>
</evidence>
<evidence type="ECO:0000313" key="4">
    <source>
        <dbReference type="EMBL" id="TPX34490.1"/>
    </source>
</evidence>
<dbReference type="GO" id="GO:0005737">
    <property type="term" value="C:cytoplasm"/>
    <property type="evidence" value="ECO:0007669"/>
    <property type="project" value="TreeGrafter"/>
</dbReference>
<sequence>MGNTISKEYANVHFAYAREDFPTAHAAAVATEEAANNIIITGANTTTLPTVSHTHNRISPTHSINDEITAAHEVVHITNGGDDDIDEDLVVIDEEEGYVIAIEPSRARRGAAAALDVARLQKLGAGTVAVGPSDSSLRKPYGRKGFGKTGKEVVRKRVRAITFGQLTSMATIGLCSQGLVKISANMGLLSNTTTLQLCCNDLTSIPPEIGYMRNLMLLSVAKNKLTSLPDTICYLTKLVEFRASDNQLTSIPATIGELAKLTTLSLESNQLKSLPQEIGQLKTLVNLDLSENPLSILPAEIGRLKYLRKLRLDNCPLLSDIELDKSYNPPSLKELAARVIIRNQLPIYEVMHEELKHYLASAKKCSFCGGPYFDSYVVRRKMVDKNDGKVPLEYRLCVPHWTTEAERLLVLFACPPPDTAMKGESGDVVQVVKSSSGYSTPSTSVNSSGASSPARALRSRTNSSNSMSTVVSSGGVSGVSVFDDEHMASTMISVRSIPKNPALPPLPVVGRESGRGTVLRRSRIAK</sequence>
<organism evidence="4 5">
    <name type="scientific">Synchytrium microbalum</name>
    <dbReference type="NCBI Taxonomy" id="1806994"/>
    <lineage>
        <taxon>Eukaryota</taxon>
        <taxon>Fungi</taxon>
        <taxon>Fungi incertae sedis</taxon>
        <taxon>Chytridiomycota</taxon>
        <taxon>Chytridiomycota incertae sedis</taxon>
        <taxon>Chytridiomycetes</taxon>
        <taxon>Synchytriales</taxon>
        <taxon>Synchytriaceae</taxon>
        <taxon>Synchytrium</taxon>
    </lineage>
</organism>
<evidence type="ECO:0008006" key="6">
    <source>
        <dbReference type="Google" id="ProtNLM"/>
    </source>
</evidence>
<keyword evidence="1" id="KW-0433">Leucine-rich repeat</keyword>
<dbReference type="EMBL" id="QEAO01000013">
    <property type="protein sequence ID" value="TPX34490.1"/>
    <property type="molecule type" value="Genomic_DNA"/>
</dbReference>
<evidence type="ECO:0000256" key="1">
    <source>
        <dbReference type="ARBA" id="ARBA00022614"/>
    </source>
</evidence>
<keyword evidence="2" id="KW-0677">Repeat</keyword>
<evidence type="ECO:0000256" key="3">
    <source>
        <dbReference type="SAM" id="MobiDB-lite"/>
    </source>
</evidence>
<dbReference type="RefSeq" id="XP_031025210.1">
    <property type="nucleotide sequence ID" value="XM_031168733.1"/>
</dbReference>
<dbReference type="PANTHER" id="PTHR48051:SF1">
    <property type="entry name" value="RAS SUPPRESSOR PROTEIN 1"/>
    <property type="match status" value="1"/>
</dbReference>
<proteinExistence type="predicted"/>
<dbReference type="InterPro" id="IPR032675">
    <property type="entry name" value="LRR_dom_sf"/>
</dbReference>
<dbReference type="PANTHER" id="PTHR48051">
    <property type="match status" value="1"/>
</dbReference>
<dbReference type="InterPro" id="IPR050216">
    <property type="entry name" value="LRR_domain-containing"/>
</dbReference>
<feature type="region of interest" description="Disordered" evidence="3">
    <location>
        <begin position="436"/>
        <end position="470"/>
    </location>
</feature>
<dbReference type="PROSITE" id="PS51450">
    <property type="entry name" value="LRR"/>
    <property type="match status" value="1"/>
</dbReference>
<reference evidence="4 5" key="1">
    <citation type="journal article" date="2019" name="Sci. Rep.">
        <title>Comparative genomics of chytrid fungi reveal insights into the obligate biotrophic and pathogenic lifestyle of Synchytrium endobioticum.</title>
        <authorList>
            <person name="van de Vossenberg B.T.L.H."/>
            <person name="Warris S."/>
            <person name="Nguyen H.D.T."/>
            <person name="van Gent-Pelzer M.P.E."/>
            <person name="Joly D.L."/>
            <person name="van de Geest H.C."/>
            <person name="Bonants P.J.M."/>
            <person name="Smith D.S."/>
            <person name="Levesque C.A."/>
            <person name="van der Lee T.A.J."/>
        </authorList>
    </citation>
    <scope>NUCLEOTIDE SEQUENCE [LARGE SCALE GENOMIC DNA]</scope>
    <source>
        <strain evidence="4 5">JEL517</strain>
    </source>
</reference>
<dbReference type="InterPro" id="IPR003591">
    <property type="entry name" value="Leu-rich_rpt_typical-subtyp"/>
</dbReference>
<keyword evidence="5" id="KW-1185">Reference proteome</keyword>
<dbReference type="Proteomes" id="UP000319731">
    <property type="component" value="Unassembled WGS sequence"/>
</dbReference>
<dbReference type="SMART" id="SM00369">
    <property type="entry name" value="LRR_TYP"/>
    <property type="match status" value="4"/>
</dbReference>
<dbReference type="SUPFAM" id="SSF52058">
    <property type="entry name" value="L domain-like"/>
    <property type="match status" value="1"/>
</dbReference>
<dbReference type="STRING" id="1806994.A0A507BYY4"/>
<gene>
    <name evidence="4" type="ORF">SmJEL517_g02805</name>
</gene>
<feature type="region of interest" description="Disordered" evidence="3">
    <location>
        <begin position="499"/>
        <end position="526"/>
    </location>
</feature>
<accession>A0A507BYY4</accession>
<evidence type="ECO:0000256" key="2">
    <source>
        <dbReference type="ARBA" id="ARBA00022737"/>
    </source>
</evidence>
<comment type="caution">
    <text evidence="4">The sequence shown here is derived from an EMBL/GenBank/DDBJ whole genome shotgun (WGS) entry which is preliminary data.</text>
</comment>
<dbReference type="Pfam" id="PF13855">
    <property type="entry name" value="LRR_8"/>
    <property type="match status" value="2"/>
</dbReference>
<protein>
    <recommendedName>
        <fullName evidence="6">L domain-like protein</fullName>
    </recommendedName>
</protein>
<dbReference type="OrthoDB" id="660555at2759"/>
<dbReference type="Gene3D" id="3.80.10.10">
    <property type="entry name" value="Ribonuclease Inhibitor"/>
    <property type="match status" value="1"/>
</dbReference>
<dbReference type="GeneID" id="42004030"/>
<name>A0A507BYY4_9FUNG</name>
<dbReference type="InterPro" id="IPR001611">
    <property type="entry name" value="Leu-rich_rpt"/>
</dbReference>